<keyword evidence="2" id="KW-0677">Repeat</keyword>
<dbReference type="EMBL" id="VBQZ03000029">
    <property type="protein sequence ID" value="MXQ85819.1"/>
    <property type="molecule type" value="Genomic_DNA"/>
</dbReference>
<feature type="repeat" description="CSPG" evidence="4">
    <location>
        <begin position="122"/>
        <end position="221"/>
    </location>
</feature>
<dbReference type="InterPro" id="IPR051561">
    <property type="entry name" value="FRAS1_ECM"/>
</dbReference>
<feature type="repeat" description="CSPG" evidence="4">
    <location>
        <begin position="8"/>
        <end position="101"/>
    </location>
</feature>
<evidence type="ECO:0000256" key="1">
    <source>
        <dbReference type="ARBA" id="ARBA00022729"/>
    </source>
</evidence>
<feature type="repeat" description="CSPG" evidence="4">
    <location>
        <begin position="241"/>
        <end position="333"/>
    </location>
</feature>
<dbReference type="GO" id="GO:0009653">
    <property type="term" value="P:anatomical structure morphogenesis"/>
    <property type="evidence" value="ECO:0007669"/>
    <property type="project" value="TreeGrafter"/>
</dbReference>
<dbReference type="AlphaFoldDB" id="A0A6B0R6K4"/>
<keyword evidence="3" id="KW-0325">Glycoprotein</keyword>
<evidence type="ECO:0000256" key="4">
    <source>
        <dbReference type="PROSITE-ProRule" id="PRU01201"/>
    </source>
</evidence>
<sequence length="360" mass="40597">MILPTNDEQPELFAREFVVLEGMSIVIDTPLLNGADTDLPPNELHFQLTALPRHGRIIQQLATESQPICRFTLQEIQEASTIVYEHDDSETTEDSFEVWLSDGKHATHRTVPIVVILVDDETPQLTINNGLEVETGHTEVITNRVLKATDLDSDDKSLSFILRSGPQKGLLQPLRKPRGEVRNNLTLGMNFTQGEIDQGFICYTHTSQGLHDLIKFGVTDGINPLLDCYFNITIGSLNRVFLPEVVSKGVTFTEGDRVTVTMDLLSTNDVNIFDEQLHFSITRAPSLRHLEISDHPGVPITSFTQWQLAGNKIVYVRTSDDEIKMDSFEFQETDEHNPVFQTFRIFITGVNNKKPIMTIH</sequence>
<comment type="caution">
    <text evidence="5">The sequence shown here is derived from an EMBL/GenBank/DDBJ whole genome shotgun (WGS) entry which is preliminary data.</text>
</comment>
<accession>A0A6B0R6K4</accession>
<dbReference type="InterPro" id="IPR039005">
    <property type="entry name" value="CSPG_rpt"/>
</dbReference>
<evidence type="ECO:0000256" key="2">
    <source>
        <dbReference type="ARBA" id="ARBA00022737"/>
    </source>
</evidence>
<keyword evidence="1" id="KW-0732">Signal</keyword>
<organism evidence="5 6">
    <name type="scientific">Bos mutus</name>
    <name type="common">wild yak</name>
    <dbReference type="NCBI Taxonomy" id="72004"/>
    <lineage>
        <taxon>Eukaryota</taxon>
        <taxon>Metazoa</taxon>
        <taxon>Chordata</taxon>
        <taxon>Craniata</taxon>
        <taxon>Vertebrata</taxon>
        <taxon>Euteleostomi</taxon>
        <taxon>Mammalia</taxon>
        <taxon>Eutheria</taxon>
        <taxon>Laurasiatheria</taxon>
        <taxon>Artiodactyla</taxon>
        <taxon>Ruminantia</taxon>
        <taxon>Pecora</taxon>
        <taxon>Bovidae</taxon>
        <taxon>Bovinae</taxon>
        <taxon>Bos</taxon>
    </lineage>
</organism>
<evidence type="ECO:0000313" key="5">
    <source>
        <dbReference type="EMBL" id="MXQ85819.1"/>
    </source>
</evidence>
<dbReference type="Pfam" id="PF16184">
    <property type="entry name" value="Cadherin_3"/>
    <property type="match status" value="3"/>
</dbReference>
<keyword evidence="6" id="KW-1185">Reference proteome</keyword>
<evidence type="ECO:0008006" key="7">
    <source>
        <dbReference type="Google" id="ProtNLM"/>
    </source>
</evidence>
<proteinExistence type="predicted"/>
<protein>
    <recommendedName>
        <fullName evidence="7">FRAS1-related extracellular matrix protein 2</fullName>
    </recommendedName>
</protein>
<dbReference type="PANTHER" id="PTHR45739">
    <property type="entry name" value="MATRIX PROTEIN, PUTATIVE-RELATED"/>
    <property type="match status" value="1"/>
</dbReference>
<gene>
    <name evidence="5" type="ORF">E5288_WYG010107</name>
</gene>
<dbReference type="Proteomes" id="UP000322234">
    <property type="component" value="Unassembled WGS sequence"/>
</dbReference>
<dbReference type="PANTHER" id="PTHR45739:SF5">
    <property type="entry name" value="FRAS1-RELATED EXTRACELLULAR MATRIX PROTEIN 3"/>
    <property type="match status" value="1"/>
</dbReference>
<dbReference type="PROSITE" id="PS51854">
    <property type="entry name" value="CSPG"/>
    <property type="match status" value="3"/>
</dbReference>
<reference evidence="5" key="1">
    <citation type="submission" date="2019-10" db="EMBL/GenBank/DDBJ databases">
        <title>The sequence and de novo assembly of the wild yak genome.</title>
        <authorList>
            <person name="Liu Y."/>
        </authorList>
    </citation>
    <scope>NUCLEOTIDE SEQUENCE [LARGE SCALE GENOMIC DNA]</scope>
    <source>
        <strain evidence="5">WY2019</strain>
    </source>
</reference>
<evidence type="ECO:0000313" key="6">
    <source>
        <dbReference type="Proteomes" id="UP000322234"/>
    </source>
</evidence>
<evidence type="ECO:0000256" key="3">
    <source>
        <dbReference type="ARBA" id="ARBA00023180"/>
    </source>
</evidence>
<name>A0A6B0R6K4_9CETA</name>